<keyword evidence="5 7" id="KW-1133">Transmembrane helix</keyword>
<feature type="transmembrane region" description="Helical" evidence="7">
    <location>
        <begin position="302"/>
        <end position="321"/>
    </location>
</feature>
<comment type="subcellular location">
    <subcellularLocation>
        <location evidence="1 7">Cell membrane</location>
        <topology evidence="1 7">Multi-pass membrane protein</topology>
    </subcellularLocation>
</comment>
<feature type="compositionally biased region" description="Basic and acidic residues" evidence="8">
    <location>
        <begin position="31"/>
        <end position="41"/>
    </location>
</feature>
<feature type="transmembrane region" description="Helical" evidence="7">
    <location>
        <begin position="111"/>
        <end position="132"/>
    </location>
</feature>
<feature type="region of interest" description="Disordered" evidence="8">
    <location>
        <begin position="1"/>
        <end position="41"/>
    </location>
</feature>
<dbReference type="InterPro" id="IPR035906">
    <property type="entry name" value="MetI-like_sf"/>
</dbReference>
<keyword evidence="11" id="KW-1185">Reference proteome</keyword>
<evidence type="ECO:0000256" key="8">
    <source>
        <dbReference type="SAM" id="MobiDB-lite"/>
    </source>
</evidence>
<gene>
    <name evidence="10" type="ORF">CLV54_1876</name>
</gene>
<dbReference type="CDD" id="cd06261">
    <property type="entry name" value="TM_PBP2"/>
    <property type="match status" value="1"/>
</dbReference>
<feature type="transmembrane region" description="Helical" evidence="7">
    <location>
        <begin position="237"/>
        <end position="256"/>
    </location>
</feature>
<evidence type="ECO:0000256" key="3">
    <source>
        <dbReference type="ARBA" id="ARBA00022475"/>
    </source>
</evidence>
<feature type="transmembrane region" description="Helical" evidence="7">
    <location>
        <begin position="51"/>
        <end position="77"/>
    </location>
</feature>
<evidence type="ECO:0000256" key="7">
    <source>
        <dbReference type="RuleBase" id="RU363032"/>
    </source>
</evidence>
<feature type="domain" description="ABC transmembrane type-1" evidence="9">
    <location>
        <begin position="107"/>
        <end position="320"/>
    </location>
</feature>
<dbReference type="PROSITE" id="PS50928">
    <property type="entry name" value="ABC_TM1"/>
    <property type="match status" value="1"/>
</dbReference>
<organism evidence="10 11">
    <name type="scientific">Compostimonas suwonensis</name>
    <dbReference type="NCBI Taxonomy" id="1048394"/>
    <lineage>
        <taxon>Bacteria</taxon>
        <taxon>Bacillati</taxon>
        <taxon>Actinomycetota</taxon>
        <taxon>Actinomycetes</taxon>
        <taxon>Micrococcales</taxon>
        <taxon>Microbacteriaceae</taxon>
        <taxon>Compostimonas</taxon>
    </lineage>
</organism>
<keyword evidence="6 7" id="KW-0472">Membrane</keyword>
<evidence type="ECO:0000313" key="11">
    <source>
        <dbReference type="Proteomes" id="UP000230161"/>
    </source>
</evidence>
<evidence type="ECO:0000256" key="6">
    <source>
        <dbReference type="ARBA" id="ARBA00023136"/>
    </source>
</evidence>
<feature type="transmembrane region" description="Helical" evidence="7">
    <location>
        <begin position="268"/>
        <end position="290"/>
    </location>
</feature>
<evidence type="ECO:0000313" key="10">
    <source>
        <dbReference type="EMBL" id="PJJ62083.1"/>
    </source>
</evidence>
<evidence type="ECO:0000256" key="4">
    <source>
        <dbReference type="ARBA" id="ARBA00022692"/>
    </source>
</evidence>
<dbReference type="PANTHER" id="PTHR30193:SF1">
    <property type="entry name" value="ABC TRANSPORTER PERMEASE PROTEIN YESP-RELATED"/>
    <property type="match status" value="1"/>
</dbReference>
<keyword evidence="4 7" id="KW-0812">Transmembrane</keyword>
<dbReference type="InterPro" id="IPR051393">
    <property type="entry name" value="ABC_transporter_permease"/>
</dbReference>
<evidence type="ECO:0000256" key="5">
    <source>
        <dbReference type="ARBA" id="ARBA00022989"/>
    </source>
</evidence>
<proteinExistence type="inferred from homology"/>
<feature type="transmembrane region" description="Helical" evidence="7">
    <location>
        <begin position="186"/>
        <end position="216"/>
    </location>
</feature>
<evidence type="ECO:0000256" key="1">
    <source>
        <dbReference type="ARBA" id="ARBA00004651"/>
    </source>
</evidence>
<dbReference type="AlphaFoldDB" id="A0A2M9BVW1"/>
<dbReference type="InterPro" id="IPR000515">
    <property type="entry name" value="MetI-like"/>
</dbReference>
<dbReference type="SUPFAM" id="SSF161098">
    <property type="entry name" value="MetI-like"/>
    <property type="match status" value="1"/>
</dbReference>
<dbReference type="Gene3D" id="1.10.3720.10">
    <property type="entry name" value="MetI-like"/>
    <property type="match status" value="1"/>
</dbReference>
<keyword evidence="3" id="KW-1003">Cell membrane</keyword>
<name>A0A2M9BVW1_9MICO</name>
<dbReference type="Pfam" id="PF00528">
    <property type="entry name" value="BPD_transp_1"/>
    <property type="match status" value="1"/>
</dbReference>
<dbReference type="Proteomes" id="UP000230161">
    <property type="component" value="Unassembled WGS sequence"/>
</dbReference>
<sequence length="335" mass="36275">MIDAPVTSRGARRSEFRPSASHGSGRGRAARAAERGRRGSSFRRTENRAGYLFLSPWLLGFFGLTAGPMLVSLYLAFTDYNLFNPPQWVGLDNFVELFHDPQYLQSVGVTLTYVVIGTPLKLASALGVAMLLNRSSRVQGFYRSALYVPSLLGASVSIAIVWKAMFSNGGVVDEILSAVGIHLGGWVGSVTLAMPMMIILACWQFGAPMVIFLAGLKQIPGELYEAASLDGAGAFRKFIGVTLPMLGPVLLFNLILDTIGSFQIFAPAYIISGGQGGPAGATMFYTLYLYIQGFTDFRMGYASAMAWLLVVVLGIVTYLFFRSSKSWANYTGGEE</sequence>
<comment type="caution">
    <text evidence="10">The sequence shown here is derived from an EMBL/GenBank/DDBJ whole genome shotgun (WGS) entry which is preliminary data.</text>
</comment>
<protein>
    <submittedName>
        <fullName evidence="10">Multiple sugar transport system permease protein</fullName>
    </submittedName>
</protein>
<dbReference type="PANTHER" id="PTHR30193">
    <property type="entry name" value="ABC TRANSPORTER PERMEASE PROTEIN"/>
    <property type="match status" value="1"/>
</dbReference>
<accession>A0A2M9BVW1</accession>
<feature type="transmembrane region" description="Helical" evidence="7">
    <location>
        <begin position="144"/>
        <end position="166"/>
    </location>
</feature>
<dbReference type="GO" id="GO:0005886">
    <property type="term" value="C:plasma membrane"/>
    <property type="evidence" value="ECO:0007669"/>
    <property type="project" value="UniProtKB-SubCell"/>
</dbReference>
<comment type="similarity">
    <text evidence="7">Belongs to the binding-protein-dependent transport system permease family.</text>
</comment>
<evidence type="ECO:0000259" key="9">
    <source>
        <dbReference type="PROSITE" id="PS50928"/>
    </source>
</evidence>
<dbReference type="EMBL" id="PGFB01000003">
    <property type="protein sequence ID" value="PJJ62083.1"/>
    <property type="molecule type" value="Genomic_DNA"/>
</dbReference>
<dbReference type="GO" id="GO:0055085">
    <property type="term" value="P:transmembrane transport"/>
    <property type="evidence" value="ECO:0007669"/>
    <property type="project" value="InterPro"/>
</dbReference>
<keyword evidence="2 7" id="KW-0813">Transport</keyword>
<reference evidence="10 11" key="1">
    <citation type="submission" date="2017-11" db="EMBL/GenBank/DDBJ databases">
        <title>Genomic Encyclopedia of Archaeal and Bacterial Type Strains, Phase II (KMG-II): From Individual Species to Whole Genera.</title>
        <authorList>
            <person name="Goeker M."/>
        </authorList>
    </citation>
    <scope>NUCLEOTIDE SEQUENCE [LARGE SCALE GENOMIC DNA]</scope>
    <source>
        <strain evidence="10 11">DSM 25625</strain>
    </source>
</reference>
<keyword evidence="10" id="KW-0762">Sugar transport</keyword>
<evidence type="ECO:0000256" key="2">
    <source>
        <dbReference type="ARBA" id="ARBA00022448"/>
    </source>
</evidence>